<gene>
    <name evidence="1" type="ORF">OEV82_09270</name>
</gene>
<name>A0ABT2WI46_9BACI</name>
<comment type="caution">
    <text evidence="1">The sequence shown here is derived from an EMBL/GenBank/DDBJ whole genome shotgun (WGS) entry which is preliminary data.</text>
</comment>
<organism evidence="1 2">
    <name type="scientific">Pallidibacillus thermolactis</name>
    <dbReference type="NCBI Taxonomy" id="251051"/>
    <lineage>
        <taxon>Bacteria</taxon>
        <taxon>Bacillati</taxon>
        <taxon>Bacillota</taxon>
        <taxon>Bacilli</taxon>
        <taxon>Bacillales</taxon>
        <taxon>Bacillaceae</taxon>
        <taxon>Pallidibacillus</taxon>
    </lineage>
</organism>
<dbReference type="EMBL" id="JAOUSE010000025">
    <property type="protein sequence ID" value="MCU9594646.1"/>
    <property type="molecule type" value="Genomic_DNA"/>
</dbReference>
<dbReference type="Proteomes" id="UP001208656">
    <property type="component" value="Unassembled WGS sequence"/>
</dbReference>
<evidence type="ECO:0000313" key="2">
    <source>
        <dbReference type="Proteomes" id="UP001208656"/>
    </source>
</evidence>
<keyword evidence="2" id="KW-1185">Reference proteome</keyword>
<reference evidence="1 2" key="1">
    <citation type="submission" date="2022-10" db="EMBL/GenBank/DDBJ databases">
        <title>Description of Fervidibacillus gen. nov. in the family Fervidibacillaceae fam. nov. with two species, Fervidibacillus albus sp. nov., and Fervidibacillus halotolerans sp. nov., isolated from tidal flat sediments.</title>
        <authorList>
            <person name="Kwon K.K."/>
            <person name="Yang S.-H."/>
        </authorList>
    </citation>
    <scope>NUCLEOTIDE SEQUENCE [LARGE SCALE GENOMIC DNA]</scope>
    <source>
        <strain evidence="1 2">DSM 23332</strain>
    </source>
</reference>
<protein>
    <submittedName>
        <fullName evidence="1">Uncharacterized protein</fullName>
    </submittedName>
</protein>
<proteinExistence type="predicted"/>
<sequence length="73" mass="8422">MSWNKEDLSNYNKASSPWFHTYINGKVDIGNKIGDSEKISLHPWGMYKLVEEWLKNGSGLNPEQKSNLIKLLK</sequence>
<dbReference type="RefSeq" id="WP_263061713.1">
    <property type="nucleotide sequence ID" value="NZ_JAOUSE010000025.1"/>
</dbReference>
<accession>A0ABT2WI46</accession>
<evidence type="ECO:0000313" key="1">
    <source>
        <dbReference type="EMBL" id="MCU9594646.1"/>
    </source>
</evidence>